<dbReference type="EMBL" id="JABEBT010000038">
    <property type="protein sequence ID" value="KAF7635781.1"/>
    <property type="molecule type" value="Genomic_DNA"/>
</dbReference>
<accession>A0A8S9ZQS7</accession>
<proteinExistence type="predicted"/>
<dbReference type="Proteomes" id="UP000605970">
    <property type="component" value="Unassembled WGS sequence"/>
</dbReference>
<gene>
    <name evidence="1" type="ORF">Mgra_00004873</name>
</gene>
<protein>
    <submittedName>
        <fullName evidence="1">Uncharacterized protein</fullName>
    </submittedName>
</protein>
<sequence length="83" mass="9920">IFAIFKILEKSHFSASLRKTGQCSTNFFILIYFNIINFEEVYISNEVLTNTEFVFFDISNQIKLAFRNFMHLCRLFNFVLFLT</sequence>
<feature type="non-terminal residue" evidence="1">
    <location>
        <position position="1"/>
    </location>
</feature>
<keyword evidence="2" id="KW-1185">Reference proteome</keyword>
<organism evidence="1 2">
    <name type="scientific">Meloidogyne graminicola</name>
    <dbReference type="NCBI Taxonomy" id="189291"/>
    <lineage>
        <taxon>Eukaryota</taxon>
        <taxon>Metazoa</taxon>
        <taxon>Ecdysozoa</taxon>
        <taxon>Nematoda</taxon>
        <taxon>Chromadorea</taxon>
        <taxon>Rhabditida</taxon>
        <taxon>Tylenchina</taxon>
        <taxon>Tylenchomorpha</taxon>
        <taxon>Tylenchoidea</taxon>
        <taxon>Meloidogynidae</taxon>
        <taxon>Meloidogyninae</taxon>
        <taxon>Meloidogyne</taxon>
    </lineage>
</organism>
<name>A0A8S9ZQS7_9BILA</name>
<evidence type="ECO:0000313" key="2">
    <source>
        <dbReference type="Proteomes" id="UP000605970"/>
    </source>
</evidence>
<comment type="caution">
    <text evidence="1">The sequence shown here is derived from an EMBL/GenBank/DDBJ whole genome shotgun (WGS) entry which is preliminary data.</text>
</comment>
<dbReference type="OrthoDB" id="5593063at2759"/>
<dbReference type="AlphaFoldDB" id="A0A8S9ZQS7"/>
<reference evidence="1" key="1">
    <citation type="journal article" date="2020" name="Ecol. Evol.">
        <title>Genome structure and content of the rice root-knot nematode (Meloidogyne graminicola).</title>
        <authorList>
            <person name="Phan N.T."/>
            <person name="Danchin E.G.J."/>
            <person name="Klopp C."/>
            <person name="Perfus-Barbeoch L."/>
            <person name="Kozlowski D.K."/>
            <person name="Koutsovoulos G.D."/>
            <person name="Lopez-Roques C."/>
            <person name="Bouchez O."/>
            <person name="Zahm M."/>
            <person name="Besnard G."/>
            <person name="Bellafiore S."/>
        </authorList>
    </citation>
    <scope>NUCLEOTIDE SEQUENCE</scope>
    <source>
        <strain evidence="1">VN-18</strain>
    </source>
</reference>
<feature type="non-terminal residue" evidence="1">
    <location>
        <position position="83"/>
    </location>
</feature>
<evidence type="ECO:0000313" key="1">
    <source>
        <dbReference type="EMBL" id="KAF7635781.1"/>
    </source>
</evidence>